<dbReference type="InterPro" id="IPR016181">
    <property type="entry name" value="Acyl_CoA_acyltransferase"/>
</dbReference>
<dbReference type="EMBL" id="CP115174">
    <property type="protein sequence ID" value="WBO21866.1"/>
    <property type="molecule type" value="Genomic_DNA"/>
</dbReference>
<sequence length="164" mass="17441">MSSLPSTRLDLVVGSTADLDEVMVTMQAAFDPSFGEAWTRSQCSGILSLAGVWLLIARHDGAAAGFALSRSVADEAELLLLAVPPAQRRLGVASAMLEAVGTEARARGARRIHLEMRDGNPAIHLYNGAGFREVGRRGHYYRGKDGTPFDAITLACPLVPPSPL</sequence>
<evidence type="ECO:0000313" key="4">
    <source>
        <dbReference type="EMBL" id="WBO21866.1"/>
    </source>
</evidence>
<dbReference type="Pfam" id="PF00583">
    <property type="entry name" value="Acetyltransf_1"/>
    <property type="match status" value="1"/>
</dbReference>
<name>A0ABY7NK10_9SPHN</name>
<dbReference type="PROSITE" id="PS51186">
    <property type="entry name" value="GNAT"/>
    <property type="match status" value="1"/>
</dbReference>
<protein>
    <submittedName>
        <fullName evidence="4">GNAT family N-acetyltransferase</fullName>
        <ecNumber evidence="4">2.3.1.-</ecNumber>
    </submittedName>
</protein>
<evidence type="ECO:0000256" key="2">
    <source>
        <dbReference type="ARBA" id="ARBA00023315"/>
    </source>
</evidence>
<evidence type="ECO:0000259" key="3">
    <source>
        <dbReference type="PROSITE" id="PS51186"/>
    </source>
</evidence>
<reference evidence="4 5" key="1">
    <citation type="submission" date="2022-12" db="EMBL/GenBank/DDBJ databases">
        <title>Sphingomonas abieness sp. nov., an endophytic bacterium isolated from Abies koreana.</title>
        <authorList>
            <person name="Jiang L."/>
            <person name="Lee J."/>
        </authorList>
    </citation>
    <scope>NUCLEOTIDE SEQUENCE [LARGE SCALE GENOMIC DNA]</scope>
    <source>
        <strain evidence="5">PAMB 00755</strain>
    </source>
</reference>
<dbReference type="GO" id="GO:0016746">
    <property type="term" value="F:acyltransferase activity"/>
    <property type="evidence" value="ECO:0007669"/>
    <property type="project" value="UniProtKB-KW"/>
</dbReference>
<evidence type="ECO:0000256" key="1">
    <source>
        <dbReference type="ARBA" id="ARBA00022679"/>
    </source>
</evidence>
<dbReference type="InterPro" id="IPR000182">
    <property type="entry name" value="GNAT_dom"/>
</dbReference>
<dbReference type="Proteomes" id="UP001210865">
    <property type="component" value="Chromosome"/>
</dbReference>
<keyword evidence="5" id="KW-1185">Reference proteome</keyword>
<dbReference type="InterPro" id="IPR050832">
    <property type="entry name" value="Bact_Acetyltransf"/>
</dbReference>
<feature type="domain" description="N-acetyltransferase" evidence="3">
    <location>
        <begin position="9"/>
        <end position="159"/>
    </location>
</feature>
<keyword evidence="1 4" id="KW-0808">Transferase</keyword>
<organism evidence="4 5">
    <name type="scientific">Sphingomonas abietis</name>
    <dbReference type="NCBI Taxonomy" id="3012344"/>
    <lineage>
        <taxon>Bacteria</taxon>
        <taxon>Pseudomonadati</taxon>
        <taxon>Pseudomonadota</taxon>
        <taxon>Alphaproteobacteria</taxon>
        <taxon>Sphingomonadales</taxon>
        <taxon>Sphingomonadaceae</taxon>
        <taxon>Sphingomonas</taxon>
    </lineage>
</organism>
<dbReference type="CDD" id="cd04301">
    <property type="entry name" value="NAT_SF"/>
    <property type="match status" value="1"/>
</dbReference>
<keyword evidence="2 4" id="KW-0012">Acyltransferase</keyword>
<gene>
    <name evidence="4" type="ORF">PBT88_17120</name>
</gene>
<dbReference type="Gene3D" id="3.40.630.30">
    <property type="match status" value="1"/>
</dbReference>
<evidence type="ECO:0000313" key="5">
    <source>
        <dbReference type="Proteomes" id="UP001210865"/>
    </source>
</evidence>
<dbReference type="PANTHER" id="PTHR43877">
    <property type="entry name" value="AMINOALKYLPHOSPHONATE N-ACETYLTRANSFERASE-RELATED-RELATED"/>
    <property type="match status" value="1"/>
</dbReference>
<dbReference type="SUPFAM" id="SSF55729">
    <property type="entry name" value="Acyl-CoA N-acyltransferases (Nat)"/>
    <property type="match status" value="1"/>
</dbReference>
<dbReference type="RefSeq" id="WP_270076514.1">
    <property type="nucleotide sequence ID" value="NZ_CP115174.1"/>
</dbReference>
<proteinExistence type="predicted"/>
<accession>A0ABY7NK10</accession>
<dbReference type="EC" id="2.3.1.-" evidence="4"/>